<dbReference type="EMBL" id="VSRR010126231">
    <property type="protein sequence ID" value="MPD01222.1"/>
    <property type="molecule type" value="Genomic_DNA"/>
</dbReference>
<dbReference type="Proteomes" id="UP000324222">
    <property type="component" value="Unassembled WGS sequence"/>
</dbReference>
<protein>
    <submittedName>
        <fullName evidence="1">Uncharacterized protein</fullName>
    </submittedName>
</protein>
<evidence type="ECO:0000313" key="1">
    <source>
        <dbReference type="EMBL" id="MPD01222.1"/>
    </source>
</evidence>
<organism evidence="1 2">
    <name type="scientific">Portunus trituberculatus</name>
    <name type="common">Swimming crab</name>
    <name type="synonym">Neptunus trituberculatus</name>
    <dbReference type="NCBI Taxonomy" id="210409"/>
    <lineage>
        <taxon>Eukaryota</taxon>
        <taxon>Metazoa</taxon>
        <taxon>Ecdysozoa</taxon>
        <taxon>Arthropoda</taxon>
        <taxon>Crustacea</taxon>
        <taxon>Multicrustacea</taxon>
        <taxon>Malacostraca</taxon>
        <taxon>Eumalacostraca</taxon>
        <taxon>Eucarida</taxon>
        <taxon>Decapoda</taxon>
        <taxon>Pleocyemata</taxon>
        <taxon>Brachyura</taxon>
        <taxon>Eubrachyura</taxon>
        <taxon>Portunoidea</taxon>
        <taxon>Portunidae</taxon>
        <taxon>Portuninae</taxon>
        <taxon>Portunus</taxon>
    </lineage>
</organism>
<name>A0A5B7JTA8_PORTR</name>
<comment type="caution">
    <text evidence="1">The sequence shown here is derived from an EMBL/GenBank/DDBJ whole genome shotgun (WGS) entry which is preliminary data.</text>
</comment>
<accession>A0A5B7JTA8</accession>
<evidence type="ECO:0000313" key="2">
    <source>
        <dbReference type="Proteomes" id="UP000324222"/>
    </source>
</evidence>
<sequence>MVEPHSVSVKQRVKLNTCKVELRVGNEVGQAVSAGKVWET</sequence>
<proteinExistence type="predicted"/>
<gene>
    <name evidence="1" type="ORF">E2C01_096740</name>
</gene>
<keyword evidence="2" id="KW-1185">Reference proteome</keyword>
<dbReference type="AlphaFoldDB" id="A0A5B7JTA8"/>
<reference evidence="1 2" key="1">
    <citation type="submission" date="2019-05" db="EMBL/GenBank/DDBJ databases">
        <title>Another draft genome of Portunus trituberculatus and its Hox gene families provides insights of decapod evolution.</title>
        <authorList>
            <person name="Jeong J.-H."/>
            <person name="Song I."/>
            <person name="Kim S."/>
            <person name="Choi T."/>
            <person name="Kim D."/>
            <person name="Ryu S."/>
            <person name="Kim W."/>
        </authorList>
    </citation>
    <scope>NUCLEOTIDE SEQUENCE [LARGE SCALE GENOMIC DNA]</scope>
    <source>
        <tissue evidence="1">Muscle</tissue>
    </source>
</reference>